<comment type="caution">
    <text evidence="7">The sequence shown here is derived from an EMBL/GenBank/DDBJ whole genome shotgun (WGS) entry which is preliminary data.</text>
</comment>
<accession>A0ABR7UFL7</accession>
<dbReference type="PANTHER" id="PTHR43673:SF2">
    <property type="entry name" value="NITROREDUCTASE"/>
    <property type="match status" value="1"/>
</dbReference>
<evidence type="ECO:0000256" key="3">
    <source>
        <dbReference type="ARBA" id="ARBA00022630"/>
    </source>
</evidence>
<proteinExistence type="inferred from homology"/>
<dbReference type="EMBL" id="JAATTO010000055">
    <property type="protein sequence ID" value="MBC9982759.1"/>
    <property type="molecule type" value="Genomic_DNA"/>
</dbReference>
<evidence type="ECO:0000256" key="2">
    <source>
        <dbReference type="ARBA" id="ARBA00007118"/>
    </source>
</evidence>
<dbReference type="Proteomes" id="UP000639516">
    <property type="component" value="Unassembled WGS sequence"/>
</dbReference>
<dbReference type="Gene3D" id="3.40.109.10">
    <property type="entry name" value="NADH Oxidase"/>
    <property type="match status" value="1"/>
</dbReference>
<dbReference type="SUPFAM" id="SSF55469">
    <property type="entry name" value="FMN-dependent nitroreductase-like"/>
    <property type="match status" value="1"/>
</dbReference>
<reference evidence="7 8" key="1">
    <citation type="journal article" date="2020" name="Arch. Microbiol.">
        <title>Bradyrhizobium campsiandrae sp. nov., a nitrogen-fixing bacterial strain isolated from a native leguminous tree from the Amazon adapted to flooded conditions.</title>
        <authorList>
            <person name="Cabral Michel D."/>
            <person name="Martins da Costa E."/>
            <person name="Azarias Guimaraes A."/>
            <person name="Soares de Carvalho T."/>
            <person name="Santos de Castro Caputo P."/>
            <person name="Willems A."/>
            <person name="de Souza Moreira F.M."/>
        </authorList>
    </citation>
    <scope>NUCLEOTIDE SEQUENCE [LARGE SCALE GENOMIC DNA]</scope>
    <source>
        <strain evidence="8">INPA 384B</strain>
    </source>
</reference>
<dbReference type="PANTHER" id="PTHR43673">
    <property type="entry name" value="NAD(P)H NITROREDUCTASE YDGI-RELATED"/>
    <property type="match status" value="1"/>
</dbReference>
<dbReference type="Pfam" id="PF00881">
    <property type="entry name" value="Nitroreductase"/>
    <property type="match status" value="1"/>
</dbReference>
<gene>
    <name evidence="7" type="ORF">HA482_31595</name>
</gene>
<name>A0ABR7UFL7_9BRAD</name>
<organism evidence="7 8">
    <name type="scientific">Bradyrhizobium campsiandrae</name>
    <dbReference type="NCBI Taxonomy" id="1729892"/>
    <lineage>
        <taxon>Bacteria</taxon>
        <taxon>Pseudomonadati</taxon>
        <taxon>Pseudomonadota</taxon>
        <taxon>Alphaproteobacteria</taxon>
        <taxon>Hyphomicrobiales</taxon>
        <taxon>Nitrobacteraceae</taxon>
        <taxon>Bradyrhizobium</taxon>
    </lineage>
</organism>
<dbReference type="CDD" id="cd02136">
    <property type="entry name" value="PnbA_NfnB-like"/>
    <property type="match status" value="1"/>
</dbReference>
<evidence type="ECO:0000259" key="6">
    <source>
        <dbReference type="Pfam" id="PF00881"/>
    </source>
</evidence>
<dbReference type="InterPro" id="IPR000415">
    <property type="entry name" value="Nitroreductase-like"/>
</dbReference>
<dbReference type="InterPro" id="IPR029479">
    <property type="entry name" value="Nitroreductase"/>
</dbReference>
<sequence>MNVEEAILTRRSVRRFLPKPVPEPVVRKIIEVSARAPSGHNIQPWKVYAIAGEVKDRLCADILKAAETEPDKHRPEYEYYPTEWHEPYIGRRRELGYDLYAKLGIARDDVAARTSQMNRNYLFFDAPVGLFVTMDRRLNTGSYIDMGMFLQNILLAARGHGLHTCGQAAFTWYHDIIRKHLSFDDTEILICGVALGYEDTTAPENKLVTRRVPVDTYAKFLGFSGGSTGVASARTTAGN</sequence>
<evidence type="ECO:0000256" key="1">
    <source>
        <dbReference type="ARBA" id="ARBA00001917"/>
    </source>
</evidence>
<keyword evidence="4" id="KW-0288">FMN</keyword>
<feature type="domain" description="Nitroreductase" evidence="6">
    <location>
        <begin position="7"/>
        <end position="197"/>
    </location>
</feature>
<evidence type="ECO:0000256" key="4">
    <source>
        <dbReference type="ARBA" id="ARBA00022643"/>
    </source>
</evidence>
<evidence type="ECO:0000256" key="5">
    <source>
        <dbReference type="ARBA" id="ARBA00023002"/>
    </source>
</evidence>
<comment type="cofactor">
    <cofactor evidence="1">
        <name>FMN</name>
        <dbReference type="ChEBI" id="CHEBI:58210"/>
    </cofactor>
</comment>
<keyword evidence="5" id="KW-0560">Oxidoreductase</keyword>
<dbReference type="RefSeq" id="WP_021075762.1">
    <property type="nucleotide sequence ID" value="NZ_JAANIH010000077.1"/>
</dbReference>
<keyword evidence="8" id="KW-1185">Reference proteome</keyword>
<evidence type="ECO:0000313" key="8">
    <source>
        <dbReference type="Proteomes" id="UP000639516"/>
    </source>
</evidence>
<comment type="similarity">
    <text evidence="2">Belongs to the nitroreductase family.</text>
</comment>
<protein>
    <submittedName>
        <fullName evidence="7">Nitroreductase</fullName>
    </submittedName>
</protein>
<keyword evidence="3" id="KW-0285">Flavoprotein</keyword>
<evidence type="ECO:0000313" key="7">
    <source>
        <dbReference type="EMBL" id="MBC9982759.1"/>
    </source>
</evidence>